<proteinExistence type="predicted"/>
<dbReference type="Proteomes" id="UP000727456">
    <property type="component" value="Unassembled WGS sequence"/>
</dbReference>
<accession>A0ABX0TTE3</accession>
<reference evidence="2 3" key="1">
    <citation type="submission" date="2020-03" db="EMBL/GenBank/DDBJ databases">
        <title>Genomic Encyclopedia of Type Strains, Phase III (KMG-III): the genomes of soil and plant-associated and newly described type strains.</title>
        <authorList>
            <person name="Whitman W."/>
        </authorList>
    </citation>
    <scope>NUCLEOTIDE SEQUENCE [LARGE SCALE GENOMIC DNA]</scope>
    <source>
        <strain evidence="2 3">CECT 8804</strain>
    </source>
</reference>
<evidence type="ECO:0000313" key="2">
    <source>
        <dbReference type="EMBL" id="NIJ08009.1"/>
    </source>
</evidence>
<keyword evidence="3" id="KW-1185">Reference proteome</keyword>
<dbReference type="Pfam" id="PF04940">
    <property type="entry name" value="BLUF"/>
    <property type="match status" value="1"/>
</dbReference>
<sequence length="134" mass="14556">MIQLTYISSATATVNDAEVQTILTASRRNNAAAGVTGLLLYDGRRFLQALEGEPVLVNRTYERIKADPRHRAVVLLSSKDTTERSFGEWAMAAQKVATARASDMATLVDELTAGVADANIRELFRGFARVRAAA</sequence>
<dbReference type="EMBL" id="JAAOZC010000003">
    <property type="protein sequence ID" value="NIJ08009.1"/>
    <property type="molecule type" value="Genomic_DNA"/>
</dbReference>
<organism evidence="2 3">
    <name type="scientific">Sphingomonas vulcanisoli</name>
    <dbReference type="NCBI Taxonomy" id="1658060"/>
    <lineage>
        <taxon>Bacteria</taxon>
        <taxon>Pseudomonadati</taxon>
        <taxon>Pseudomonadota</taxon>
        <taxon>Alphaproteobacteria</taxon>
        <taxon>Sphingomonadales</taxon>
        <taxon>Sphingomonadaceae</taxon>
        <taxon>Sphingomonas</taxon>
    </lineage>
</organism>
<dbReference type="PROSITE" id="PS50925">
    <property type="entry name" value="BLUF"/>
    <property type="match status" value="1"/>
</dbReference>
<protein>
    <recommendedName>
        <fullName evidence="1">BLUF domain-containing protein</fullName>
    </recommendedName>
</protein>
<dbReference type="InterPro" id="IPR036046">
    <property type="entry name" value="Acylphosphatase-like_dom_sf"/>
</dbReference>
<name>A0ABX0TTE3_9SPHN</name>
<dbReference type="SUPFAM" id="SSF54975">
    <property type="entry name" value="Acylphosphatase/BLUF domain-like"/>
    <property type="match status" value="1"/>
</dbReference>
<dbReference type="InterPro" id="IPR007024">
    <property type="entry name" value="BLUF_domain"/>
</dbReference>
<dbReference type="Gene3D" id="3.30.70.100">
    <property type="match status" value="1"/>
</dbReference>
<gene>
    <name evidence="2" type="ORF">FHS31_001619</name>
</gene>
<feature type="domain" description="BLUF" evidence="1">
    <location>
        <begin position="1"/>
        <end position="92"/>
    </location>
</feature>
<dbReference type="SMART" id="SM01034">
    <property type="entry name" value="BLUF"/>
    <property type="match status" value="1"/>
</dbReference>
<evidence type="ECO:0000313" key="3">
    <source>
        <dbReference type="Proteomes" id="UP000727456"/>
    </source>
</evidence>
<dbReference type="RefSeq" id="WP_167072840.1">
    <property type="nucleotide sequence ID" value="NZ_JAAOZC010000003.1"/>
</dbReference>
<evidence type="ECO:0000259" key="1">
    <source>
        <dbReference type="PROSITE" id="PS50925"/>
    </source>
</evidence>
<comment type="caution">
    <text evidence="2">The sequence shown here is derived from an EMBL/GenBank/DDBJ whole genome shotgun (WGS) entry which is preliminary data.</text>
</comment>